<reference evidence="6 7" key="1">
    <citation type="submission" date="2018-10" db="EMBL/GenBank/DDBJ databases">
        <title>Isolation from soil.</title>
        <authorList>
            <person name="Hu J."/>
        </authorList>
    </citation>
    <scope>NUCLEOTIDE SEQUENCE [LARGE SCALE GENOMIC DNA]</scope>
    <source>
        <strain evidence="6 7">NEAU-Ht49</strain>
    </source>
</reference>
<dbReference type="SMART" id="SM00345">
    <property type="entry name" value="HTH_GNTR"/>
    <property type="match status" value="1"/>
</dbReference>
<dbReference type="InterPro" id="IPR051446">
    <property type="entry name" value="HTH_trans_reg/aminotransferase"/>
</dbReference>
<keyword evidence="3" id="KW-0238">DNA-binding</keyword>
<keyword evidence="2" id="KW-0805">Transcription regulation</keyword>
<name>A0A3M2MGY5_9ACTN</name>
<comment type="caution">
    <text evidence="6">The sequence shown here is derived from an EMBL/GenBank/DDBJ whole genome shotgun (WGS) entry which is preliminary data.</text>
</comment>
<dbReference type="Proteomes" id="UP000282674">
    <property type="component" value="Unassembled WGS sequence"/>
</dbReference>
<evidence type="ECO:0000313" key="6">
    <source>
        <dbReference type="EMBL" id="RMI46518.1"/>
    </source>
</evidence>
<dbReference type="RefSeq" id="WP_147481405.1">
    <property type="nucleotide sequence ID" value="NZ_RFFG01000008.1"/>
</dbReference>
<dbReference type="InterPro" id="IPR036388">
    <property type="entry name" value="WH-like_DNA-bd_sf"/>
</dbReference>
<proteinExistence type="predicted"/>
<evidence type="ECO:0000313" key="7">
    <source>
        <dbReference type="Proteomes" id="UP000282674"/>
    </source>
</evidence>
<dbReference type="CDD" id="cd07377">
    <property type="entry name" value="WHTH_GntR"/>
    <property type="match status" value="1"/>
</dbReference>
<evidence type="ECO:0000256" key="4">
    <source>
        <dbReference type="ARBA" id="ARBA00023163"/>
    </source>
</evidence>
<feature type="non-terminal residue" evidence="6">
    <location>
        <position position="127"/>
    </location>
</feature>
<dbReference type="InterPro" id="IPR036390">
    <property type="entry name" value="WH_DNA-bd_sf"/>
</dbReference>
<organism evidence="6 7">
    <name type="scientific">Actinomadura harenae</name>
    <dbReference type="NCBI Taxonomy" id="2483351"/>
    <lineage>
        <taxon>Bacteria</taxon>
        <taxon>Bacillati</taxon>
        <taxon>Actinomycetota</taxon>
        <taxon>Actinomycetes</taxon>
        <taxon>Streptosporangiales</taxon>
        <taxon>Thermomonosporaceae</taxon>
        <taxon>Actinomadura</taxon>
    </lineage>
</organism>
<keyword evidence="4" id="KW-0804">Transcription</keyword>
<dbReference type="PRINTS" id="PR00035">
    <property type="entry name" value="HTHGNTR"/>
</dbReference>
<evidence type="ECO:0000256" key="3">
    <source>
        <dbReference type="ARBA" id="ARBA00023125"/>
    </source>
</evidence>
<dbReference type="PROSITE" id="PS50949">
    <property type="entry name" value="HTH_GNTR"/>
    <property type="match status" value="1"/>
</dbReference>
<accession>A0A3M2MGY5</accession>
<evidence type="ECO:0000259" key="5">
    <source>
        <dbReference type="PROSITE" id="PS50949"/>
    </source>
</evidence>
<keyword evidence="1" id="KW-0663">Pyridoxal phosphate</keyword>
<dbReference type="Gene3D" id="1.10.10.10">
    <property type="entry name" value="Winged helix-like DNA-binding domain superfamily/Winged helix DNA-binding domain"/>
    <property type="match status" value="1"/>
</dbReference>
<dbReference type="SUPFAM" id="SSF46785">
    <property type="entry name" value="Winged helix' DNA-binding domain"/>
    <property type="match status" value="1"/>
</dbReference>
<dbReference type="Pfam" id="PF00392">
    <property type="entry name" value="GntR"/>
    <property type="match status" value="1"/>
</dbReference>
<protein>
    <submittedName>
        <fullName evidence="6">GntR family transcriptional regulator</fullName>
    </submittedName>
</protein>
<sequence length="127" mass="13671">MFDLPLTVDRESPEPLGAQLAGRLRAALRDGLLVAGERLPSGRALAAALGVSRTVVTEAYGQLYAEGWLEGRHGSGTYVTEIVPVPRPVWEGPEPHEPVAPDGVIDLRPGASWTGGLNDPAWRRAWR</sequence>
<dbReference type="GO" id="GO:0003677">
    <property type="term" value="F:DNA binding"/>
    <property type="evidence" value="ECO:0007669"/>
    <property type="project" value="UniProtKB-KW"/>
</dbReference>
<dbReference type="EMBL" id="RFFG01000008">
    <property type="protein sequence ID" value="RMI46518.1"/>
    <property type="molecule type" value="Genomic_DNA"/>
</dbReference>
<dbReference type="PANTHER" id="PTHR46577:SF1">
    <property type="entry name" value="HTH-TYPE TRANSCRIPTIONAL REGULATORY PROTEIN GABR"/>
    <property type="match status" value="1"/>
</dbReference>
<evidence type="ECO:0000256" key="1">
    <source>
        <dbReference type="ARBA" id="ARBA00022898"/>
    </source>
</evidence>
<dbReference type="InterPro" id="IPR000524">
    <property type="entry name" value="Tscrpt_reg_HTH_GntR"/>
</dbReference>
<keyword evidence="7" id="KW-1185">Reference proteome</keyword>
<dbReference type="GO" id="GO:0003700">
    <property type="term" value="F:DNA-binding transcription factor activity"/>
    <property type="evidence" value="ECO:0007669"/>
    <property type="project" value="InterPro"/>
</dbReference>
<gene>
    <name evidence="6" type="ORF">EBO15_06115</name>
</gene>
<feature type="domain" description="HTH gntR-type" evidence="5">
    <location>
        <begin position="14"/>
        <end position="82"/>
    </location>
</feature>
<dbReference type="AlphaFoldDB" id="A0A3M2MGY5"/>
<evidence type="ECO:0000256" key="2">
    <source>
        <dbReference type="ARBA" id="ARBA00023015"/>
    </source>
</evidence>
<dbReference type="OrthoDB" id="4307011at2"/>
<dbReference type="PANTHER" id="PTHR46577">
    <property type="entry name" value="HTH-TYPE TRANSCRIPTIONAL REGULATORY PROTEIN GABR"/>
    <property type="match status" value="1"/>
</dbReference>